<dbReference type="Pfam" id="PF02699">
    <property type="entry name" value="YajC"/>
    <property type="match status" value="1"/>
</dbReference>
<evidence type="ECO:0000256" key="7">
    <source>
        <dbReference type="ARBA" id="ARBA00022927"/>
    </source>
</evidence>
<evidence type="ECO:0000313" key="12">
    <source>
        <dbReference type="EMBL" id="MBD3868345.1"/>
    </source>
</evidence>
<proteinExistence type="inferred from homology"/>
<dbReference type="InterPro" id="IPR003849">
    <property type="entry name" value="Preprotein_translocase_YajC"/>
</dbReference>
<evidence type="ECO:0000256" key="8">
    <source>
        <dbReference type="ARBA" id="ARBA00022989"/>
    </source>
</evidence>
<evidence type="ECO:0000256" key="10">
    <source>
        <dbReference type="ARBA" id="ARBA00023136"/>
    </source>
</evidence>
<dbReference type="PRINTS" id="PR01853">
    <property type="entry name" value="YAJCTRNLCASE"/>
</dbReference>
<keyword evidence="5" id="KW-1003">Cell membrane</keyword>
<keyword evidence="8 11" id="KW-1133">Transmembrane helix</keyword>
<evidence type="ECO:0000256" key="9">
    <source>
        <dbReference type="ARBA" id="ARBA00023010"/>
    </source>
</evidence>
<sequence>MSQPGQNGESPGLFQSLLPFALIFGVFYFLLIAPARKKQKKHQEMLGQIKNGDKVVTNGGIHGTIVGIADDVVQVKIADQLRIDVSRSAIAVVQDKS</sequence>
<organism evidence="12 13">
    <name type="scientific">Candidatus Polarisedimenticola svalbardensis</name>
    <dbReference type="NCBI Taxonomy" id="2886004"/>
    <lineage>
        <taxon>Bacteria</taxon>
        <taxon>Pseudomonadati</taxon>
        <taxon>Acidobacteriota</taxon>
        <taxon>Candidatus Polarisedimenticolia</taxon>
        <taxon>Candidatus Polarisedimenticolales</taxon>
        <taxon>Candidatus Polarisedimenticolaceae</taxon>
        <taxon>Candidatus Polarisedimenticola</taxon>
    </lineage>
</organism>
<comment type="similarity">
    <text evidence="2">Belongs to the YajC family.</text>
</comment>
<evidence type="ECO:0000256" key="4">
    <source>
        <dbReference type="ARBA" id="ARBA00022448"/>
    </source>
</evidence>
<comment type="subcellular location">
    <subcellularLocation>
        <location evidence="1">Cell membrane</location>
        <topology evidence="1">Single-pass membrane protein</topology>
    </subcellularLocation>
</comment>
<gene>
    <name evidence="12" type="primary">yajC</name>
    <name evidence="12" type="ORF">IFK94_09485</name>
</gene>
<protein>
    <recommendedName>
        <fullName evidence="3">Sec translocon accessory complex subunit YajC</fullName>
    </recommendedName>
</protein>
<keyword evidence="7" id="KW-0653">Protein transport</keyword>
<keyword evidence="6 11" id="KW-0812">Transmembrane</keyword>
<dbReference type="GO" id="GO:0005886">
    <property type="term" value="C:plasma membrane"/>
    <property type="evidence" value="ECO:0007669"/>
    <property type="project" value="UniProtKB-SubCell"/>
</dbReference>
<keyword evidence="9" id="KW-0811">Translocation</keyword>
<reference evidence="12 13" key="1">
    <citation type="submission" date="2020-08" db="EMBL/GenBank/DDBJ databases">
        <title>Acidobacteriota in marine sediments use diverse sulfur dissimilation pathways.</title>
        <authorList>
            <person name="Wasmund K."/>
        </authorList>
    </citation>
    <scope>NUCLEOTIDE SEQUENCE [LARGE SCALE GENOMIC DNA]</scope>
    <source>
        <strain evidence="12">MAG AM4</strain>
    </source>
</reference>
<dbReference type="NCBIfam" id="TIGR00739">
    <property type="entry name" value="yajC"/>
    <property type="match status" value="1"/>
</dbReference>
<keyword evidence="10 11" id="KW-0472">Membrane</keyword>
<comment type="caution">
    <text evidence="12">The sequence shown here is derived from an EMBL/GenBank/DDBJ whole genome shotgun (WGS) entry which is preliminary data.</text>
</comment>
<evidence type="ECO:0000256" key="3">
    <source>
        <dbReference type="ARBA" id="ARBA00014962"/>
    </source>
</evidence>
<evidence type="ECO:0000256" key="6">
    <source>
        <dbReference type="ARBA" id="ARBA00022692"/>
    </source>
</evidence>
<evidence type="ECO:0000256" key="1">
    <source>
        <dbReference type="ARBA" id="ARBA00004162"/>
    </source>
</evidence>
<dbReference type="SMART" id="SM01323">
    <property type="entry name" value="YajC"/>
    <property type="match status" value="1"/>
</dbReference>
<dbReference type="Proteomes" id="UP000648239">
    <property type="component" value="Unassembled WGS sequence"/>
</dbReference>
<evidence type="ECO:0000256" key="5">
    <source>
        <dbReference type="ARBA" id="ARBA00022475"/>
    </source>
</evidence>
<evidence type="ECO:0000313" key="13">
    <source>
        <dbReference type="Proteomes" id="UP000648239"/>
    </source>
</evidence>
<dbReference type="GO" id="GO:0015031">
    <property type="term" value="P:protein transport"/>
    <property type="evidence" value="ECO:0007669"/>
    <property type="project" value="UniProtKB-KW"/>
</dbReference>
<feature type="transmembrane region" description="Helical" evidence="11">
    <location>
        <begin position="12"/>
        <end position="33"/>
    </location>
</feature>
<accession>A0A8J6Y6W2</accession>
<name>A0A8J6Y6W2_9BACT</name>
<dbReference type="PANTHER" id="PTHR33909">
    <property type="entry name" value="SEC TRANSLOCON ACCESSORY COMPLEX SUBUNIT YAJC"/>
    <property type="match status" value="1"/>
</dbReference>
<evidence type="ECO:0000256" key="11">
    <source>
        <dbReference type="SAM" id="Phobius"/>
    </source>
</evidence>
<dbReference type="AlphaFoldDB" id="A0A8J6Y6W2"/>
<keyword evidence="4" id="KW-0813">Transport</keyword>
<dbReference type="EMBL" id="JACXWD010000028">
    <property type="protein sequence ID" value="MBD3868345.1"/>
    <property type="molecule type" value="Genomic_DNA"/>
</dbReference>
<dbReference type="PANTHER" id="PTHR33909:SF1">
    <property type="entry name" value="SEC TRANSLOCON ACCESSORY COMPLEX SUBUNIT YAJC"/>
    <property type="match status" value="1"/>
</dbReference>
<evidence type="ECO:0000256" key="2">
    <source>
        <dbReference type="ARBA" id="ARBA00006742"/>
    </source>
</evidence>